<keyword evidence="3" id="KW-1003">Cell membrane</keyword>
<feature type="transmembrane region" description="Helical" evidence="7">
    <location>
        <begin position="89"/>
        <end position="114"/>
    </location>
</feature>
<evidence type="ECO:0000259" key="8">
    <source>
        <dbReference type="Pfam" id="PF00924"/>
    </source>
</evidence>
<name>A0A381SRI9_9ZZZZ</name>
<dbReference type="Gene3D" id="2.30.30.60">
    <property type="match status" value="1"/>
</dbReference>
<dbReference type="SUPFAM" id="SSF82689">
    <property type="entry name" value="Mechanosensitive channel protein MscS (YggB), C-terminal domain"/>
    <property type="match status" value="1"/>
</dbReference>
<evidence type="ECO:0000256" key="4">
    <source>
        <dbReference type="ARBA" id="ARBA00022692"/>
    </source>
</evidence>
<evidence type="ECO:0000256" key="3">
    <source>
        <dbReference type="ARBA" id="ARBA00022475"/>
    </source>
</evidence>
<keyword evidence="6 7" id="KW-0472">Membrane</keyword>
<dbReference type="Pfam" id="PF00924">
    <property type="entry name" value="MS_channel_2nd"/>
    <property type="match status" value="1"/>
</dbReference>
<evidence type="ECO:0000259" key="10">
    <source>
        <dbReference type="Pfam" id="PF21088"/>
    </source>
</evidence>
<evidence type="ECO:0000259" key="9">
    <source>
        <dbReference type="Pfam" id="PF21082"/>
    </source>
</evidence>
<feature type="domain" description="Mechanosensitive ion channel MscS C-terminal" evidence="9">
    <location>
        <begin position="247"/>
        <end position="333"/>
    </location>
</feature>
<evidence type="ECO:0000256" key="1">
    <source>
        <dbReference type="ARBA" id="ARBA00004651"/>
    </source>
</evidence>
<dbReference type="Gene3D" id="1.10.287.1260">
    <property type="match status" value="1"/>
</dbReference>
<evidence type="ECO:0000256" key="5">
    <source>
        <dbReference type="ARBA" id="ARBA00022989"/>
    </source>
</evidence>
<dbReference type="Gene3D" id="3.30.70.100">
    <property type="match status" value="1"/>
</dbReference>
<dbReference type="InterPro" id="IPR049278">
    <property type="entry name" value="MS_channel_C"/>
</dbReference>
<gene>
    <name evidence="11" type="ORF">METZ01_LOCUS57851</name>
</gene>
<evidence type="ECO:0000256" key="2">
    <source>
        <dbReference type="ARBA" id="ARBA00008017"/>
    </source>
</evidence>
<accession>A0A381SRI9</accession>
<dbReference type="GO" id="GO:0005886">
    <property type="term" value="C:plasma membrane"/>
    <property type="evidence" value="ECO:0007669"/>
    <property type="project" value="UniProtKB-SubCell"/>
</dbReference>
<dbReference type="SUPFAM" id="SSF50182">
    <property type="entry name" value="Sm-like ribonucleoproteins"/>
    <property type="match status" value="1"/>
</dbReference>
<dbReference type="InterPro" id="IPR023408">
    <property type="entry name" value="MscS_beta-dom_sf"/>
</dbReference>
<evidence type="ECO:0000256" key="7">
    <source>
        <dbReference type="SAM" id="Phobius"/>
    </source>
</evidence>
<dbReference type="AlphaFoldDB" id="A0A381SRI9"/>
<dbReference type="GO" id="GO:0055085">
    <property type="term" value="P:transmembrane transport"/>
    <property type="evidence" value="ECO:0007669"/>
    <property type="project" value="InterPro"/>
</dbReference>
<dbReference type="PANTHER" id="PTHR30566:SF25">
    <property type="entry name" value="INNER MEMBRANE PROTEIN"/>
    <property type="match status" value="1"/>
</dbReference>
<dbReference type="SUPFAM" id="SSF82861">
    <property type="entry name" value="Mechanosensitive channel protein MscS (YggB), transmembrane region"/>
    <property type="match status" value="1"/>
</dbReference>
<evidence type="ECO:0000256" key="6">
    <source>
        <dbReference type="ARBA" id="ARBA00023136"/>
    </source>
</evidence>
<keyword evidence="5 7" id="KW-1133">Transmembrane helix</keyword>
<keyword evidence="4 7" id="KW-0812">Transmembrane</keyword>
<evidence type="ECO:0008006" key="12">
    <source>
        <dbReference type="Google" id="ProtNLM"/>
    </source>
</evidence>
<comment type="similarity">
    <text evidence="2">Belongs to the MscS (TC 1.A.23) family.</text>
</comment>
<dbReference type="PANTHER" id="PTHR30566">
    <property type="entry name" value="YNAI-RELATED MECHANOSENSITIVE ION CHANNEL"/>
    <property type="match status" value="1"/>
</dbReference>
<feature type="transmembrane region" description="Helical" evidence="7">
    <location>
        <begin position="150"/>
        <end position="169"/>
    </location>
</feature>
<dbReference type="Pfam" id="PF21088">
    <property type="entry name" value="MS_channel_1st"/>
    <property type="match status" value="1"/>
</dbReference>
<dbReference type="InterPro" id="IPR011066">
    <property type="entry name" value="MscS_channel_C_sf"/>
</dbReference>
<dbReference type="InterPro" id="IPR006685">
    <property type="entry name" value="MscS_channel_2nd"/>
</dbReference>
<dbReference type="InterPro" id="IPR049142">
    <property type="entry name" value="MS_channel_1st"/>
</dbReference>
<sequence>MNEQIVILFSDWGPSICILLFGIIAGWIFKRYIHKRLASLVEKTQWGGDDVILKALEPQIILWFFLVAFFIASTSIQASGPFLKYLEKIILIILILSVTFVLNRILVGLLQLWARRQEGGFPSTTMFTNLVRITVFIIGGLIILDSLNISITPMLTALGVGGLAISLALKDTLADVFSGLNILLSQKVKPGDFVQLDSGEMGYVQNITWRNTTLLERANNIISIPNSKLSTSIVRNYDTIESSFSVRASVGVSYDSDLEKVEEVVFDVANGVLNDLDGVVKEHLPALRYKLFGDSSIELAVYFRGKKYGDQSLIIHEFIKRIHKRFKSEGIDIPYPIRTIIQK</sequence>
<feature type="domain" description="Mechanosensitive ion channel transmembrane helices 2/3" evidence="10">
    <location>
        <begin position="129"/>
        <end position="170"/>
    </location>
</feature>
<dbReference type="EMBL" id="UINC01003287">
    <property type="protein sequence ID" value="SVA04997.1"/>
    <property type="molecule type" value="Genomic_DNA"/>
</dbReference>
<feature type="transmembrane region" description="Helical" evidence="7">
    <location>
        <begin position="60"/>
        <end position="83"/>
    </location>
</feature>
<feature type="transmembrane region" description="Helical" evidence="7">
    <location>
        <begin position="12"/>
        <end position="29"/>
    </location>
</feature>
<proteinExistence type="inferred from homology"/>
<feature type="domain" description="Mechanosensitive ion channel MscS" evidence="8">
    <location>
        <begin position="171"/>
        <end position="237"/>
    </location>
</feature>
<feature type="transmembrane region" description="Helical" evidence="7">
    <location>
        <begin position="126"/>
        <end position="144"/>
    </location>
</feature>
<protein>
    <recommendedName>
        <fullName evidence="12">Mechanosensitive ion channel protein MscS</fullName>
    </recommendedName>
</protein>
<dbReference type="Pfam" id="PF21082">
    <property type="entry name" value="MS_channel_3rd"/>
    <property type="match status" value="1"/>
</dbReference>
<dbReference type="InterPro" id="IPR010920">
    <property type="entry name" value="LSM_dom_sf"/>
</dbReference>
<evidence type="ECO:0000313" key="11">
    <source>
        <dbReference type="EMBL" id="SVA04997.1"/>
    </source>
</evidence>
<reference evidence="11" key="1">
    <citation type="submission" date="2018-05" db="EMBL/GenBank/DDBJ databases">
        <authorList>
            <person name="Lanie J.A."/>
            <person name="Ng W.-L."/>
            <person name="Kazmierczak K.M."/>
            <person name="Andrzejewski T.M."/>
            <person name="Davidsen T.M."/>
            <person name="Wayne K.J."/>
            <person name="Tettelin H."/>
            <person name="Glass J.I."/>
            <person name="Rusch D."/>
            <person name="Podicherti R."/>
            <person name="Tsui H.-C.T."/>
            <person name="Winkler M.E."/>
        </authorList>
    </citation>
    <scope>NUCLEOTIDE SEQUENCE</scope>
</reference>
<comment type="subcellular location">
    <subcellularLocation>
        <location evidence="1">Cell membrane</location>
        <topology evidence="1">Multi-pass membrane protein</topology>
    </subcellularLocation>
</comment>
<organism evidence="11">
    <name type="scientific">marine metagenome</name>
    <dbReference type="NCBI Taxonomy" id="408172"/>
    <lineage>
        <taxon>unclassified sequences</taxon>
        <taxon>metagenomes</taxon>
        <taxon>ecological metagenomes</taxon>
    </lineage>
</organism>
<dbReference type="InterPro" id="IPR011014">
    <property type="entry name" value="MscS_channel_TM-2"/>
</dbReference>